<dbReference type="GO" id="GO:0019305">
    <property type="term" value="P:dTDP-rhamnose biosynthetic process"/>
    <property type="evidence" value="ECO:0007669"/>
    <property type="project" value="UniProtKB-UniPathway"/>
</dbReference>
<gene>
    <name evidence="8" type="ORF">BST99_06410</name>
</gene>
<dbReference type="InterPro" id="IPR029903">
    <property type="entry name" value="RmlD-like-bd"/>
</dbReference>
<dbReference type="PANTHER" id="PTHR10491:SF4">
    <property type="entry name" value="METHIONINE ADENOSYLTRANSFERASE 2 SUBUNIT BETA"/>
    <property type="match status" value="1"/>
</dbReference>
<organism evidence="8 9">
    <name type="scientific">Aureicoccus marinus</name>
    <dbReference type="NCBI Taxonomy" id="754435"/>
    <lineage>
        <taxon>Bacteria</taxon>
        <taxon>Pseudomonadati</taxon>
        <taxon>Bacteroidota</taxon>
        <taxon>Flavobacteriia</taxon>
        <taxon>Flavobacteriales</taxon>
        <taxon>Flavobacteriaceae</taxon>
        <taxon>Aureicoccus</taxon>
    </lineage>
</organism>
<reference evidence="9" key="1">
    <citation type="submission" date="2016-11" db="EMBL/GenBank/DDBJ databases">
        <title>Trade-off between light-utilization and light-protection in marine flavobacteria.</title>
        <authorList>
            <person name="Kumagai Y."/>
            <person name="Yoshizawa S."/>
            <person name="Kogure K."/>
        </authorList>
    </citation>
    <scope>NUCLEOTIDE SEQUENCE [LARGE SCALE GENOMIC DNA]</scope>
    <source>
        <strain evidence="9">SG-18</strain>
    </source>
</reference>
<dbReference type="InterPro" id="IPR036291">
    <property type="entry name" value="NAD(P)-bd_dom_sf"/>
</dbReference>
<dbReference type="Gene3D" id="3.40.50.720">
    <property type="entry name" value="NAD(P)-binding Rossmann-like Domain"/>
    <property type="match status" value="1"/>
</dbReference>
<dbReference type="SUPFAM" id="SSF51735">
    <property type="entry name" value="NAD(P)-binding Rossmann-fold domains"/>
    <property type="match status" value="1"/>
</dbReference>
<sequence length="275" mass="31823">MKKAKKKKIVILGGSGFIGGSLYKELSPYYDTRASYCHTTQRESNQHFFQYDMRDDDIVAHLELYKPDIIISTLRGEFAAQVQAHIHLIEYVQANPVRLIFMSSANVFDAYSKFPSYEFDKTLSMSVYGRLKIKIENALLRLPPEKSAILRLPMVFGKGSPRIKEIKKALHEKEPIEVFPNLIVNVTHDDRLSQQVHYIINRDLSGIFHLGSKDLVLHEEFIKDLIQKLGNYHPRLKRVFTTNDDRYLAALPKFNPLPDYLQAEVQDVVEHHQLL</sequence>
<comment type="function">
    <text evidence="6">Catalyzes the reduction of dTDP-6-deoxy-L-lyxo-4-hexulose to yield dTDP-L-rhamnose.</text>
</comment>
<evidence type="ECO:0000259" key="7">
    <source>
        <dbReference type="Pfam" id="PF04321"/>
    </source>
</evidence>
<evidence type="ECO:0000256" key="4">
    <source>
        <dbReference type="ARBA" id="ARBA00017099"/>
    </source>
</evidence>
<proteinExistence type="inferred from homology"/>
<evidence type="ECO:0000256" key="6">
    <source>
        <dbReference type="RuleBase" id="RU364082"/>
    </source>
</evidence>
<comment type="catalytic activity">
    <reaction evidence="5">
        <text>dTDP-beta-L-rhamnose + NADP(+) = dTDP-4-dehydro-beta-L-rhamnose + NADPH + H(+)</text>
        <dbReference type="Rhea" id="RHEA:21796"/>
        <dbReference type="ChEBI" id="CHEBI:15378"/>
        <dbReference type="ChEBI" id="CHEBI:57510"/>
        <dbReference type="ChEBI" id="CHEBI:57783"/>
        <dbReference type="ChEBI" id="CHEBI:58349"/>
        <dbReference type="ChEBI" id="CHEBI:62830"/>
        <dbReference type="EC" id="1.1.1.133"/>
    </reaction>
</comment>
<dbReference type="AlphaFoldDB" id="A0A2S7T6W4"/>
<dbReference type="Pfam" id="PF04321">
    <property type="entry name" value="RmlD_sub_bind"/>
    <property type="match status" value="1"/>
</dbReference>
<dbReference type="OrthoDB" id="1415031at2"/>
<dbReference type="RefSeq" id="WP_105001064.1">
    <property type="nucleotide sequence ID" value="NZ_MQVX01000001.1"/>
</dbReference>
<evidence type="ECO:0000313" key="8">
    <source>
        <dbReference type="EMBL" id="PQJ15414.1"/>
    </source>
</evidence>
<name>A0A2S7T6W4_9FLAO</name>
<dbReference type="EMBL" id="MQVX01000001">
    <property type="protein sequence ID" value="PQJ15414.1"/>
    <property type="molecule type" value="Genomic_DNA"/>
</dbReference>
<evidence type="ECO:0000256" key="2">
    <source>
        <dbReference type="ARBA" id="ARBA00010944"/>
    </source>
</evidence>
<keyword evidence="6" id="KW-0521">NADP</keyword>
<comment type="pathway">
    <text evidence="1 6">Carbohydrate biosynthesis; dTDP-L-rhamnose biosynthesis.</text>
</comment>
<comment type="caution">
    <text evidence="8">The sequence shown here is derived from an EMBL/GenBank/DDBJ whole genome shotgun (WGS) entry which is preliminary data.</text>
</comment>
<evidence type="ECO:0000256" key="3">
    <source>
        <dbReference type="ARBA" id="ARBA00012929"/>
    </source>
</evidence>
<feature type="domain" description="RmlD-like substrate binding" evidence="7">
    <location>
        <begin position="8"/>
        <end position="239"/>
    </location>
</feature>
<accession>A0A2S7T6W4</accession>
<protein>
    <recommendedName>
        <fullName evidence="4 6">dTDP-4-dehydrorhamnose reductase</fullName>
        <ecNumber evidence="3 6">1.1.1.133</ecNumber>
    </recommendedName>
</protein>
<evidence type="ECO:0000256" key="1">
    <source>
        <dbReference type="ARBA" id="ARBA00004781"/>
    </source>
</evidence>
<comment type="similarity">
    <text evidence="2 6">Belongs to the dTDP-4-dehydrorhamnose reductase family.</text>
</comment>
<keyword evidence="9" id="KW-1185">Reference proteome</keyword>
<keyword evidence="6" id="KW-0560">Oxidoreductase</keyword>
<evidence type="ECO:0000313" key="9">
    <source>
        <dbReference type="Proteomes" id="UP000239366"/>
    </source>
</evidence>
<dbReference type="EC" id="1.1.1.133" evidence="3 6"/>
<dbReference type="GO" id="GO:0008831">
    <property type="term" value="F:dTDP-4-dehydrorhamnose reductase activity"/>
    <property type="evidence" value="ECO:0007669"/>
    <property type="project" value="UniProtKB-EC"/>
</dbReference>
<dbReference type="InterPro" id="IPR005913">
    <property type="entry name" value="dTDP_dehydrorham_reduct"/>
</dbReference>
<evidence type="ECO:0000256" key="5">
    <source>
        <dbReference type="ARBA" id="ARBA00048200"/>
    </source>
</evidence>
<dbReference type="Proteomes" id="UP000239366">
    <property type="component" value="Unassembled WGS sequence"/>
</dbReference>
<dbReference type="UniPathway" id="UPA00124"/>
<dbReference type="PANTHER" id="PTHR10491">
    <property type="entry name" value="DTDP-4-DEHYDRORHAMNOSE REDUCTASE"/>
    <property type="match status" value="1"/>
</dbReference>